<comment type="similarity">
    <text evidence="1">Belongs to the cycloisomerase 2 family.</text>
</comment>
<dbReference type="GO" id="GO:0006006">
    <property type="term" value="P:glucose metabolic process"/>
    <property type="evidence" value="ECO:0007669"/>
    <property type="project" value="UniProtKB-KW"/>
</dbReference>
<accession>A0A1D9P676</accession>
<keyword evidence="2" id="KW-0313">Glucose metabolism</keyword>
<dbReference type="EMBL" id="CP017774">
    <property type="protein sequence ID" value="AOZ98061.1"/>
    <property type="molecule type" value="Genomic_DNA"/>
</dbReference>
<dbReference type="AlphaFoldDB" id="A0A1D9P676"/>
<keyword evidence="2" id="KW-0119">Carbohydrate metabolism</keyword>
<dbReference type="InterPro" id="IPR015943">
    <property type="entry name" value="WD40/YVTN_repeat-like_dom_sf"/>
</dbReference>
<dbReference type="InterPro" id="IPR050282">
    <property type="entry name" value="Cycloisomerase_2"/>
</dbReference>
<dbReference type="InterPro" id="IPR019405">
    <property type="entry name" value="Lactonase_7-beta_prop"/>
</dbReference>
<name>A0A1D9P676_9FLAO</name>
<keyword evidence="4" id="KW-1185">Reference proteome</keyword>
<reference evidence="3 4" key="1">
    <citation type="submission" date="2016-10" db="EMBL/GenBank/DDBJ databases">
        <title>Complete Genome Sequence of Flavobacterium sp. PK15.</title>
        <authorList>
            <person name="Ekwe A."/>
            <person name="Kim S.B."/>
        </authorList>
    </citation>
    <scope>NUCLEOTIDE SEQUENCE [LARGE SCALE GENOMIC DNA]</scope>
    <source>
        <strain evidence="3 4">PK15</strain>
    </source>
</reference>
<dbReference type="PANTHER" id="PTHR30344:SF1">
    <property type="entry name" value="6-PHOSPHOGLUCONOLACTONASE"/>
    <property type="match status" value="1"/>
</dbReference>
<organism evidence="3 4">
    <name type="scientific">Flavobacterium commune</name>
    <dbReference type="NCBI Taxonomy" id="1306519"/>
    <lineage>
        <taxon>Bacteria</taxon>
        <taxon>Pseudomonadati</taxon>
        <taxon>Bacteroidota</taxon>
        <taxon>Flavobacteriia</taxon>
        <taxon>Flavobacteriales</taxon>
        <taxon>Flavobacteriaceae</taxon>
        <taxon>Flavobacterium</taxon>
    </lineage>
</organism>
<evidence type="ECO:0000313" key="3">
    <source>
        <dbReference type="EMBL" id="AOZ98061.1"/>
    </source>
</evidence>
<dbReference type="KEGG" id="fcm:BIW12_00640"/>
<dbReference type="SUPFAM" id="SSF51004">
    <property type="entry name" value="C-terminal (heme d1) domain of cytochrome cd1-nitrite reductase"/>
    <property type="match status" value="1"/>
</dbReference>
<evidence type="ECO:0000313" key="4">
    <source>
        <dbReference type="Proteomes" id="UP000178198"/>
    </source>
</evidence>
<dbReference type="GO" id="GO:0017057">
    <property type="term" value="F:6-phosphogluconolactonase activity"/>
    <property type="evidence" value="ECO:0007669"/>
    <property type="project" value="TreeGrafter"/>
</dbReference>
<protein>
    <submittedName>
        <fullName evidence="3">6-phosphogluconolactonase</fullName>
    </submittedName>
</protein>
<dbReference type="Proteomes" id="UP000178198">
    <property type="component" value="Chromosome"/>
</dbReference>
<dbReference type="FunFam" id="2.130.10.10:FF:000306">
    <property type="entry name" value="3-carboxymuconate cyclase"/>
    <property type="match status" value="1"/>
</dbReference>
<dbReference type="Pfam" id="PF10282">
    <property type="entry name" value="Lactonase"/>
    <property type="match status" value="1"/>
</dbReference>
<dbReference type="RefSeq" id="WP_071183336.1">
    <property type="nucleotide sequence ID" value="NZ_CP017774.1"/>
</dbReference>
<proteinExistence type="inferred from homology"/>
<dbReference type="OrthoDB" id="9790815at2"/>
<sequence length="370" mass="40670">MKKDLLIVFIGLFCIGVQAQENKLNLLIGTYTNSCESKGIYVYDFDTNTAEFSFKNASSTVVSPSYLTVSKDNQFVYAVNENGANSAVSSFKFDAKSGAINLMNQQDSKGADPCYIINDDKNVIVANYSGGNIAVFGKNEDGSITAAKQLIQHFGKGINVQRQEKPHVHMVYFSPDKKFVLVNDLGNDKVYSYEYNPNSNTEVLKNFDSIAVKSGSGPRHLTFSNDGKQVYLLQELDGSLTTFNYLNGKLKKIDETTILAKDFKGTFSSADIHISPDGKFLYASNRGEANTISIFKVKKNGKLESLGQNSTLGKGPRNFAIDPSGNFLLVAHQYSNDVVIFKIDKTTGALEDTGKRIYLCAPVCLVFTKI</sequence>
<evidence type="ECO:0000256" key="1">
    <source>
        <dbReference type="ARBA" id="ARBA00005564"/>
    </source>
</evidence>
<gene>
    <name evidence="3" type="ORF">BIW12_00640</name>
</gene>
<evidence type="ECO:0000256" key="2">
    <source>
        <dbReference type="ARBA" id="ARBA00022526"/>
    </source>
</evidence>
<dbReference type="STRING" id="1306519.BIW12_00640"/>
<dbReference type="PANTHER" id="PTHR30344">
    <property type="entry name" value="6-PHOSPHOGLUCONOLACTONASE-RELATED"/>
    <property type="match status" value="1"/>
</dbReference>
<dbReference type="InterPro" id="IPR011048">
    <property type="entry name" value="Haem_d1_sf"/>
</dbReference>
<dbReference type="Gene3D" id="2.130.10.10">
    <property type="entry name" value="YVTN repeat-like/Quinoprotein amine dehydrogenase"/>
    <property type="match status" value="1"/>
</dbReference>